<dbReference type="Gene3D" id="3.30.920.30">
    <property type="entry name" value="Hypothetical protein"/>
    <property type="match status" value="1"/>
</dbReference>
<evidence type="ECO:0000256" key="7">
    <source>
        <dbReference type="ARBA" id="ARBA00023016"/>
    </source>
</evidence>
<evidence type="ECO:0000256" key="3">
    <source>
        <dbReference type="ARBA" id="ARBA00022722"/>
    </source>
</evidence>
<accession>A0A4Y9F7Q8</accession>
<dbReference type="GO" id="GO:0003729">
    <property type="term" value="F:mRNA binding"/>
    <property type="evidence" value="ECO:0007669"/>
    <property type="project" value="InterPro"/>
</dbReference>
<keyword evidence="4" id="KW-0255">Endonuclease</keyword>
<evidence type="ECO:0000256" key="5">
    <source>
        <dbReference type="ARBA" id="ARBA00022801"/>
    </source>
</evidence>
<evidence type="ECO:0000256" key="6">
    <source>
        <dbReference type="ARBA" id="ARBA00022884"/>
    </source>
</evidence>
<dbReference type="AlphaFoldDB" id="A0A4Y9F7Q8"/>
<evidence type="ECO:0000256" key="4">
    <source>
        <dbReference type="ARBA" id="ARBA00022759"/>
    </source>
</evidence>
<dbReference type="STRING" id="1449357.GCA_000744175_01697"/>
<organism evidence="10 12">
    <name type="scientific">Thermus tengchongensis</name>
    <dbReference type="NCBI Taxonomy" id="1214928"/>
    <lineage>
        <taxon>Bacteria</taxon>
        <taxon>Thermotogati</taxon>
        <taxon>Deinococcota</taxon>
        <taxon>Deinococci</taxon>
        <taxon>Thermales</taxon>
        <taxon>Thermaceae</taxon>
        <taxon>Thermus</taxon>
    </lineage>
</organism>
<comment type="caution">
    <text evidence="10">The sequence shown here is derived from an EMBL/GenBank/DDBJ whole genome shotgun (WGS) entry which is preliminary data.</text>
</comment>
<dbReference type="InterPro" id="IPR038570">
    <property type="entry name" value="HicA_sf"/>
</dbReference>
<dbReference type="OrthoDB" id="33384at2"/>
<sequence>MAPLQLRGGLPLHPPRGRRGGHDPRGFGEGFVREELLARVRARANRCSWEEFLRLAEAYGFILKTGKGSRRRLVHPGGLVVSVHEPHPRGKPVHPEAVKALLRAIARLEDEA</sequence>
<proteinExistence type="inferred from homology"/>
<name>A0A4Y9F7Q8_9DEIN</name>
<keyword evidence="5" id="KW-0378">Hydrolase</keyword>
<evidence type="ECO:0000256" key="1">
    <source>
        <dbReference type="ARBA" id="ARBA00006620"/>
    </source>
</evidence>
<feature type="region of interest" description="Disordered" evidence="8">
    <location>
        <begin position="1"/>
        <end position="28"/>
    </location>
</feature>
<keyword evidence="7" id="KW-0346">Stress response</keyword>
<dbReference type="Proteomes" id="UP000297668">
    <property type="component" value="Unassembled WGS sequence"/>
</dbReference>
<dbReference type="GO" id="GO:0004519">
    <property type="term" value="F:endonuclease activity"/>
    <property type="evidence" value="ECO:0007669"/>
    <property type="project" value="UniProtKB-KW"/>
</dbReference>
<evidence type="ECO:0000256" key="8">
    <source>
        <dbReference type="SAM" id="MobiDB-lite"/>
    </source>
</evidence>
<dbReference type="EMBL" id="SKBL01000002">
    <property type="protein sequence ID" value="TFU17654.1"/>
    <property type="molecule type" value="Genomic_DNA"/>
</dbReference>
<dbReference type="Pfam" id="PF07927">
    <property type="entry name" value="HicA_toxin"/>
    <property type="match status" value="1"/>
</dbReference>
<keyword evidence="11" id="KW-1185">Reference proteome</keyword>
<evidence type="ECO:0000256" key="2">
    <source>
        <dbReference type="ARBA" id="ARBA00022649"/>
    </source>
</evidence>
<dbReference type="GO" id="GO:0016787">
    <property type="term" value="F:hydrolase activity"/>
    <property type="evidence" value="ECO:0007669"/>
    <property type="project" value="UniProtKB-KW"/>
</dbReference>
<dbReference type="EMBL" id="SJZF01000034">
    <property type="protein sequence ID" value="TFU25101.1"/>
    <property type="molecule type" value="Genomic_DNA"/>
</dbReference>
<evidence type="ECO:0000313" key="12">
    <source>
        <dbReference type="Proteomes" id="UP000297668"/>
    </source>
</evidence>
<keyword evidence="6" id="KW-0694">RNA-binding</keyword>
<dbReference type="InterPro" id="IPR012933">
    <property type="entry name" value="HicA_mRNA_interferase"/>
</dbReference>
<evidence type="ECO:0000313" key="10">
    <source>
        <dbReference type="EMBL" id="TFU25101.1"/>
    </source>
</evidence>
<keyword evidence="2" id="KW-1277">Toxin-antitoxin system</keyword>
<feature type="compositionally biased region" description="Low complexity" evidence="8">
    <location>
        <begin position="1"/>
        <end position="11"/>
    </location>
</feature>
<dbReference type="Proteomes" id="UP000297244">
    <property type="component" value="Unassembled WGS sequence"/>
</dbReference>
<comment type="similarity">
    <text evidence="1">Belongs to the HicA mRNA interferase family.</text>
</comment>
<evidence type="ECO:0000313" key="9">
    <source>
        <dbReference type="EMBL" id="TFU17654.1"/>
    </source>
</evidence>
<reference evidence="11 12" key="1">
    <citation type="submission" date="2019-03" db="EMBL/GenBank/DDBJ databases">
        <title>Thermus tengchongensis species for the arsenic transformation mechanism.</title>
        <authorList>
            <person name="Yuan G.C."/>
        </authorList>
    </citation>
    <scope>NUCLEOTIDE SEQUENCE [LARGE SCALE GENOMIC DNA]</scope>
    <source>
        <strain evidence="10 12">15W</strain>
        <strain evidence="9 11">15Y</strain>
    </source>
</reference>
<dbReference type="SUPFAM" id="SSF54786">
    <property type="entry name" value="YcfA/nrd intein domain"/>
    <property type="match status" value="1"/>
</dbReference>
<protein>
    <submittedName>
        <fullName evidence="10">Type II toxin-antitoxin system HicA family toxin</fullName>
    </submittedName>
</protein>
<evidence type="ECO:0000313" key="11">
    <source>
        <dbReference type="Proteomes" id="UP000297244"/>
    </source>
</evidence>
<gene>
    <name evidence="9" type="ORF">E0489_02435</name>
    <name evidence="10" type="ORF">E0687_12395</name>
</gene>
<keyword evidence="3" id="KW-0540">Nuclease</keyword>